<keyword evidence="1" id="KW-0472">Membrane</keyword>
<evidence type="ECO:0000313" key="4">
    <source>
        <dbReference type="Proteomes" id="UP000053424"/>
    </source>
</evidence>
<feature type="transmembrane region" description="Helical" evidence="1">
    <location>
        <begin position="190"/>
        <end position="209"/>
    </location>
</feature>
<evidence type="ECO:0000256" key="1">
    <source>
        <dbReference type="SAM" id="Phobius"/>
    </source>
</evidence>
<gene>
    <name evidence="3" type="ORF">M413DRAFT_275052</name>
</gene>
<feature type="domain" description="DUF6533" evidence="2">
    <location>
        <begin position="41"/>
        <end position="83"/>
    </location>
</feature>
<feature type="transmembrane region" description="Helical" evidence="1">
    <location>
        <begin position="254"/>
        <end position="276"/>
    </location>
</feature>
<dbReference type="HOGENOM" id="CLU_035509_11_0_1"/>
<accession>A0A0C3BZK4</accession>
<evidence type="ECO:0000313" key="3">
    <source>
        <dbReference type="EMBL" id="KIM37474.1"/>
    </source>
</evidence>
<feature type="transmembrane region" description="Helical" evidence="1">
    <location>
        <begin position="105"/>
        <end position="126"/>
    </location>
</feature>
<sequence length="328" mass="37663">MFEVGHGSLSSINFLGLLDPRAGPEVYYQNSKITFVKHAVTLGTLVLIIYDYLCTFDQEVEHVWLRPRSLGTYLFVLNRYLPVANLILAYIPLKVYMPASACRHVYITIAWINLTGICVAQIILYLRTIALWARNRWVLWSLVTLYLCTLAPCLVLAKIYTNSLHFGVGPPGSGAGCILLNSNPIIFLDYILLFISETTVVVLTLVRAYKHLRYSNSSWVHQLYERGFLFYFYLLGFTILNMLFPIFAPVPLRSIFTFTQMALHSMFCSRVVFVILSQQSRRDDADFDTRQQPTDGLNMTSMLDTYATRDEFLPPHRRRGSRYRGNPP</sequence>
<feature type="transmembrane region" description="Helical" evidence="1">
    <location>
        <begin position="230"/>
        <end position="248"/>
    </location>
</feature>
<dbReference type="Proteomes" id="UP000053424">
    <property type="component" value="Unassembled WGS sequence"/>
</dbReference>
<dbReference type="InterPro" id="IPR045340">
    <property type="entry name" value="DUF6533"/>
</dbReference>
<organism evidence="3 4">
    <name type="scientific">Hebeloma cylindrosporum</name>
    <dbReference type="NCBI Taxonomy" id="76867"/>
    <lineage>
        <taxon>Eukaryota</taxon>
        <taxon>Fungi</taxon>
        <taxon>Dikarya</taxon>
        <taxon>Basidiomycota</taxon>
        <taxon>Agaricomycotina</taxon>
        <taxon>Agaricomycetes</taxon>
        <taxon>Agaricomycetidae</taxon>
        <taxon>Agaricales</taxon>
        <taxon>Agaricineae</taxon>
        <taxon>Hymenogastraceae</taxon>
        <taxon>Hebeloma</taxon>
    </lineage>
</organism>
<evidence type="ECO:0000259" key="2">
    <source>
        <dbReference type="Pfam" id="PF20151"/>
    </source>
</evidence>
<name>A0A0C3BZK4_HEBCY</name>
<keyword evidence="1" id="KW-1133">Transmembrane helix</keyword>
<feature type="transmembrane region" description="Helical" evidence="1">
    <location>
        <begin position="73"/>
        <end position="93"/>
    </location>
</feature>
<keyword evidence="1" id="KW-0812">Transmembrane</keyword>
<dbReference type="Pfam" id="PF20151">
    <property type="entry name" value="DUF6533"/>
    <property type="match status" value="1"/>
</dbReference>
<keyword evidence="4" id="KW-1185">Reference proteome</keyword>
<protein>
    <recommendedName>
        <fullName evidence="2">DUF6533 domain-containing protein</fullName>
    </recommendedName>
</protein>
<proteinExistence type="predicted"/>
<reference evidence="4" key="2">
    <citation type="submission" date="2015-01" db="EMBL/GenBank/DDBJ databases">
        <title>Evolutionary Origins and Diversification of the Mycorrhizal Mutualists.</title>
        <authorList>
            <consortium name="DOE Joint Genome Institute"/>
            <consortium name="Mycorrhizal Genomics Consortium"/>
            <person name="Kohler A."/>
            <person name="Kuo A."/>
            <person name="Nagy L.G."/>
            <person name="Floudas D."/>
            <person name="Copeland A."/>
            <person name="Barry K.W."/>
            <person name="Cichocki N."/>
            <person name="Veneault-Fourrey C."/>
            <person name="LaButti K."/>
            <person name="Lindquist E.A."/>
            <person name="Lipzen A."/>
            <person name="Lundell T."/>
            <person name="Morin E."/>
            <person name="Murat C."/>
            <person name="Riley R."/>
            <person name="Ohm R."/>
            <person name="Sun H."/>
            <person name="Tunlid A."/>
            <person name="Henrissat B."/>
            <person name="Grigoriev I.V."/>
            <person name="Hibbett D.S."/>
            <person name="Martin F."/>
        </authorList>
    </citation>
    <scope>NUCLEOTIDE SEQUENCE [LARGE SCALE GENOMIC DNA]</scope>
    <source>
        <strain evidence="4">h7</strain>
    </source>
</reference>
<dbReference type="AlphaFoldDB" id="A0A0C3BZK4"/>
<reference evidence="3 4" key="1">
    <citation type="submission" date="2014-04" db="EMBL/GenBank/DDBJ databases">
        <authorList>
            <consortium name="DOE Joint Genome Institute"/>
            <person name="Kuo A."/>
            <person name="Gay G."/>
            <person name="Dore J."/>
            <person name="Kohler A."/>
            <person name="Nagy L.G."/>
            <person name="Floudas D."/>
            <person name="Copeland A."/>
            <person name="Barry K.W."/>
            <person name="Cichocki N."/>
            <person name="Veneault-Fourrey C."/>
            <person name="LaButti K."/>
            <person name="Lindquist E.A."/>
            <person name="Lipzen A."/>
            <person name="Lundell T."/>
            <person name="Morin E."/>
            <person name="Murat C."/>
            <person name="Sun H."/>
            <person name="Tunlid A."/>
            <person name="Henrissat B."/>
            <person name="Grigoriev I.V."/>
            <person name="Hibbett D.S."/>
            <person name="Martin F."/>
            <person name="Nordberg H.P."/>
            <person name="Cantor M.N."/>
            <person name="Hua S.X."/>
        </authorList>
    </citation>
    <scope>NUCLEOTIDE SEQUENCE [LARGE SCALE GENOMIC DNA]</scope>
    <source>
        <strain evidence="4">h7</strain>
    </source>
</reference>
<feature type="transmembrane region" description="Helical" evidence="1">
    <location>
        <begin position="138"/>
        <end position="160"/>
    </location>
</feature>
<feature type="transmembrane region" description="Helical" evidence="1">
    <location>
        <begin position="35"/>
        <end position="53"/>
    </location>
</feature>
<dbReference type="EMBL" id="KN831797">
    <property type="protein sequence ID" value="KIM37474.1"/>
    <property type="molecule type" value="Genomic_DNA"/>
</dbReference>
<dbReference type="OrthoDB" id="3341843at2759"/>